<dbReference type="Pfam" id="PF13517">
    <property type="entry name" value="FG-GAP_3"/>
    <property type="match status" value="1"/>
</dbReference>
<evidence type="ECO:0008006" key="5">
    <source>
        <dbReference type="Google" id="ProtNLM"/>
    </source>
</evidence>
<name>A0A5C1ANB7_9BACT</name>
<keyword evidence="1" id="KW-0732">Signal</keyword>
<evidence type="ECO:0000313" key="4">
    <source>
        <dbReference type="Proteomes" id="UP000324974"/>
    </source>
</evidence>
<dbReference type="AlphaFoldDB" id="A0A5C1ANB7"/>
<evidence type="ECO:0000256" key="1">
    <source>
        <dbReference type="ARBA" id="ARBA00022729"/>
    </source>
</evidence>
<dbReference type="RefSeq" id="WP_149113871.1">
    <property type="nucleotide sequence ID" value="NZ_CP042425.1"/>
</dbReference>
<feature type="compositionally biased region" description="Polar residues" evidence="2">
    <location>
        <begin position="489"/>
        <end position="519"/>
    </location>
</feature>
<dbReference type="PANTHER" id="PTHR46580">
    <property type="entry name" value="SENSOR KINASE-RELATED"/>
    <property type="match status" value="1"/>
</dbReference>
<dbReference type="InterPro" id="IPR028994">
    <property type="entry name" value="Integrin_alpha_N"/>
</dbReference>
<feature type="compositionally biased region" description="Polar residues" evidence="2">
    <location>
        <begin position="463"/>
        <end position="481"/>
    </location>
</feature>
<dbReference type="SUPFAM" id="SSF69318">
    <property type="entry name" value="Integrin alpha N-terminal domain"/>
    <property type="match status" value="1"/>
</dbReference>
<dbReference type="Proteomes" id="UP000324974">
    <property type="component" value="Chromosome"/>
</dbReference>
<evidence type="ECO:0000256" key="2">
    <source>
        <dbReference type="SAM" id="MobiDB-lite"/>
    </source>
</evidence>
<dbReference type="KEGG" id="lrs:PX52LOC_06559"/>
<accession>A0A5C1ANB7</accession>
<organism evidence="3 4">
    <name type="scientific">Limnoglobus roseus</name>
    <dbReference type="NCBI Taxonomy" id="2598579"/>
    <lineage>
        <taxon>Bacteria</taxon>
        <taxon>Pseudomonadati</taxon>
        <taxon>Planctomycetota</taxon>
        <taxon>Planctomycetia</taxon>
        <taxon>Gemmatales</taxon>
        <taxon>Gemmataceae</taxon>
        <taxon>Limnoglobus</taxon>
    </lineage>
</organism>
<gene>
    <name evidence="3" type="ORF">PX52LOC_06559</name>
</gene>
<evidence type="ECO:0000313" key="3">
    <source>
        <dbReference type="EMBL" id="QEL19486.1"/>
    </source>
</evidence>
<dbReference type="EMBL" id="CP042425">
    <property type="protein sequence ID" value="QEL19486.1"/>
    <property type="molecule type" value="Genomic_DNA"/>
</dbReference>
<dbReference type="OrthoDB" id="344301at2"/>
<keyword evidence="4" id="KW-1185">Reference proteome</keyword>
<protein>
    <recommendedName>
        <fullName evidence="5">VCBS repeat-containing protein</fullName>
    </recommendedName>
</protein>
<sequence length="543" mass="54023">MARATTPRISRFRLHLLDLEARNVPAFLAGAEVAVGADAGSPPIVRLLDPASQNETDSLLAFDPTFYGGVRVAVGDVNGDGTPDLVCAAGPGGGPAVKVFDGKTGAATAFFAFDPSFTGGVNIAVGDVDGDGKGEIIAGAGAAGGPEVTVFDGAGHALRSFFAYEPDVRSGVRVAAGDVTGDGKADIVTGPGYGGGPDVRVFDLSTSATGPVHARDGFFAYDPSFIGGVYVGTADLNGDGKAEIVTGAGAGGGPVVGVFDGSGGRINAFFAYDPTFRGGVRIGAAQLTDGPGADIITAPGAGGGSQVNVYAGAGSALLSSQFAFPTGQVTGSFVAGSATRLTAPFTLLTAYLDGYAPLQQASQSGHPLLTPADDRVAGGHTTHGPSYYEGVGLYAPLGTVFAASFFQNPGYYGSPTYLSVPGGGYTFSYLSGSYAPGAYPLIPVPLPPATNPGGIDNTPNPPTGNVDSSNGDALGSNSNDSAYVPGSDANFTSVSYTPSSDTTIDTGSDPGTSPGSDTGYSPGGDDFDTGGTDCGCESFFDED</sequence>
<dbReference type="PANTHER" id="PTHR46580:SF2">
    <property type="entry name" value="MAM DOMAIN-CONTAINING PROTEIN"/>
    <property type="match status" value="1"/>
</dbReference>
<dbReference type="Gene3D" id="2.130.10.130">
    <property type="entry name" value="Integrin alpha, N-terminal"/>
    <property type="match status" value="1"/>
</dbReference>
<dbReference type="InterPro" id="IPR013517">
    <property type="entry name" value="FG-GAP"/>
</dbReference>
<reference evidence="4" key="1">
    <citation type="submission" date="2019-08" db="EMBL/GenBank/DDBJ databases">
        <title>Limnoglobus roseus gen. nov., sp. nov., a novel freshwater planctomycete with a giant genome from the family Gemmataceae.</title>
        <authorList>
            <person name="Kulichevskaya I.S."/>
            <person name="Naumoff D.G."/>
            <person name="Miroshnikov K."/>
            <person name="Ivanova A."/>
            <person name="Philippov D.A."/>
            <person name="Hakobyan A."/>
            <person name="Rijpstra I.C."/>
            <person name="Sinninghe Damste J.S."/>
            <person name="Liesack W."/>
            <person name="Dedysh S.N."/>
        </authorList>
    </citation>
    <scope>NUCLEOTIDE SEQUENCE [LARGE SCALE GENOMIC DNA]</scope>
    <source>
        <strain evidence="4">PX52</strain>
    </source>
</reference>
<feature type="region of interest" description="Disordered" evidence="2">
    <location>
        <begin position="450"/>
        <end position="534"/>
    </location>
</feature>
<proteinExistence type="predicted"/>